<comment type="caution">
    <text evidence="1">The sequence shown here is derived from an EMBL/GenBank/DDBJ whole genome shotgun (WGS) entry which is preliminary data.</text>
</comment>
<sequence>MASNRGPQGPGAPFQGAPRYIADFSKALASEVRILLQEVGELRDERRRLQQEIAELMAVKSKHGAGGDYSHEWMSEFQRLTIEPPPPGAPPPPPAEEPVLAVARPAWRTVQKKPDAPTPSAVAARRRAGKGAAAAPTPPPPPPEPPKPELPSWAQWKPNPTLAPTPRHGGGGSQAMTAAPPRGGLFGPVTPPPQ</sequence>
<evidence type="ECO:0000313" key="2">
    <source>
        <dbReference type="Proteomes" id="UP000814128"/>
    </source>
</evidence>
<gene>
    <name evidence="1" type="ORF">K488DRAFT_88043</name>
</gene>
<keyword evidence="2" id="KW-1185">Reference proteome</keyword>
<dbReference type="Proteomes" id="UP000814128">
    <property type="component" value="Unassembled WGS sequence"/>
</dbReference>
<dbReference type="EMBL" id="MU273637">
    <property type="protein sequence ID" value="KAI0030150.1"/>
    <property type="molecule type" value="Genomic_DNA"/>
</dbReference>
<evidence type="ECO:0000313" key="1">
    <source>
        <dbReference type="EMBL" id="KAI0030150.1"/>
    </source>
</evidence>
<proteinExistence type="predicted"/>
<organism evidence="1 2">
    <name type="scientific">Vararia minispora EC-137</name>
    <dbReference type="NCBI Taxonomy" id="1314806"/>
    <lineage>
        <taxon>Eukaryota</taxon>
        <taxon>Fungi</taxon>
        <taxon>Dikarya</taxon>
        <taxon>Basidiomycota</taxon>
        <taxon>Agaricomycotina</taxon>
        <taxon>Agaricomycetes</taxon>
        <taxon>Russulales</taxon>
        <taxon>Lachnocladiaceae</taxon>
        <taxon>Vararia</taxon>
    </lineage>
</organism>
<reference evidence="1" key="1">
    <citation type="submission" date="2021-02" db="EMBL/GenBank/DDBJ databases">
        <authorList>
            <consortium name="DOE Joint Genome Institute"/>
            <person name="Ahrendt S."/>
            <person name="Looney B.P."/>
            <person name="Miyauchi S."/>
            <person name="Morin E."/>
            <person name="Drula E."/>
            <person name="Courty P.E."/>
            <person name="Chicoki N."/>
            <person name="Fauchery L."/>
            <person name="Kohler A."/>
            <person name="Kuo A."/>
            <person name="Labutti K."/>
            <person name="Pangilinan J."/>
            <person name="Lipzen A."/>
            <person name="Riley R."/>
            <person name="Andreopoulos W."/>
            <person name="He G."/>
            <person name="Johnson J."/>
            <person name="Barry K.W."/>
            <person name="Grigoriev I.V."/>
            <person name="Nagy L."/>
            <person name="Hibbett D."/>
            <person name="Henrissat B."/>
            <person name="Matheny P.B."/>
            <person name="Labbe J."/>
            <person name="Martin F."/>
        </authorList>
    </citation>
    <scope>NUCLEOTIDE SEQUENCE</scope>
    <source>
        <strain evidence="1">EC-137</strain>
    </source>
</reference>
<name>A0ACB8QEP2_9AGAM</name>
<reference evidence="1" key="2">
    <citation type="journal article" date="2022" name="New Phytol.">
        <title>Evolutionary transition to the ectomycorrhizal habit in the genomes of a hyperdiverse lineage of mushroom-forming fungi.</title>
        <authorList>
            <person name="Looney B."/>
            <person name="Miyauchi S."/>
            <person name="Morin E."/>
            <person name="Drula E."/>
            <person name="Courty P.E."/>
            <person name="Kohler A."/>
            <person name="Kuo A."/>
            <person name="LaButti K."/>
            <person name="Pangilinan J."/>
            <person name="Lipzen A."/>
            <person name="Riley R."/>
            <person name="Andreopoulos W."/>
            <person name="He G."/>
            <person name="Johnson J."/>
            <person name="Nolan M."/>
            <person name="Tritt A."/>
            <person name="Barry K.W."/>
            <person name="Grigoriev I.V."/>
            <person name="Nagy L.G."/>
            <person name="Hibbett D."/>
            <person name="Henrissat B."/>
            <person name="Matheny P.B."/>
            <person name="Labbe J."/>
            <person name="Martin F.M."/>
        </authorList>
    </citation>
    <scope>NUCLEOTIDE SEQUENCE</scope>
    <source>
        <strain evidence="1">EC-137</strain>
    </source>
</reference>
<accession>A0ACB8QEP2</accession>
<protein>
    <submittedName>
        <fullName evidence="1">Uncharacterized protein</fullName>
    </submittedName>
</protein>